<keyword evidence="2" id="KW-0238">DNA-binding</keyword>
<dbReference type="SMART" id="SM00342">
    <property type="entry name" value="HTH_ARAC"/>
    <property type="match status" value="1"/>
</dbReference>
<dbReference type="Pfam" id="PF12833">
    <property type="entry name" value="HTH_18"/>
    <property type="match status" value="1"/>
</dbReference>
<organism evidence="5 6">
    <name type="scientific">Antrihabitans stalactiti</name>
    <dbReference type="NCBI Taxonomy" id="2584121"/>
    <lineage>
        <taxon>Bacteria</taxon>
        <taxon>Bacillati</taxon>
        <taxon>Actinomycetota</taxon>
        <taxon>Actinomycetes</taxon>
        <taxon>Mycobacteriales</taxon>
        <taxon>Nocardiaceae</taxon>
        <taxon>Antrihabitans</taxon>
    </lineage>
</organism>
<evidence type="ECO:0000256" key="3">
    <source>
        <dbReference type="ARBA" id="ARBA00023163"/>
    </source>
</evidence>
<evidence type="ECO:0000256" key="2">
    <source>
        <dbReference type="ARBA" id="ARBA00023125"/>
    </source>
</evidence>
<reference evidence="5 6" key="2">
    <citation type="submission" date="2020-06" db="EMBL/GenBank/DDBJ databases">
        <title>Antribacter stalactiti gen. nov., sp. nov., a new member of the family Nacardiaceae isolated from a cave.</title>
        <authorList>
            <person name="Kim I.S."/>
        </authorList>
    </citation>
    <scope>NUCLEOTIDE SEQUENCE [LARGE SCALE GENOMIC DNA]</scope>
    <source>
        <strain evidence="5 6">YC2-7</strain>
    </source>
</reference>
<dbReference type="RefSeq" id="WP_169590195.1">
    <property type="nucleotide sequence ID" value="NZ_VCQU01000007.1"/>
</dbReference>
<evidence type="ECO:0000313" key="5">
    <source>
        <dbReference type="EMBL" id="NMN97376.1"/>
    </source>
</evidence>
<dbReference type="Pfam" id="PF12625">
    <property type="entry name" value="Arabinose_bd"/>
    <property type="match status" value="1"/>
</dbReference>
<evidence type="ECO:0000313" key="6">
    <source>
        <dbReference type="Proteomes" id="UP000535543"/>
    </source>
</evidence>
<evidence type="ECO:0000259" key="4">
    <source>
        <dbReference type="PROSITE" id="PS01124"/>
    </source>
</evidence>
<name>A0A848KHW8_9NOCA</name>
<dbReference type="Gene3D" id="1.10.10.60">
    <property type="entry name" value="Homeodomain-like"/>
    <property type="match status" value="1"/>
</dbReference>
<keyword evidence="1" id="KW-0805">Transcription regulation</keyword>
<keyword evidence="6" id="KW-1185">Reference proteome</keyword>
<dbReference type="AlphaFoldDB" id="A0A848KHW8"/>
<evidence type="ECO:0000256" key="1">
    <source>
        <dbReference type="ARBA" id="ARBA00023015"/>
    </source>
</evidence>
<reference evidence="5 6" key="1">
    <citation type="submission" date="2019-05" db="EMBL/GenBank/DDBJ databases">
        <authorList>
            <person name="Lee S.D."/>
        </authorList>
    </citation>
    <scope>NUCLEOTIDE SEQUENCE [LARGE SCALE GENOMIC DNA]</scope>
    <source>
        <strain evidence="5 6">YC2-7</strain>
    </source>
</reference>
<dbReference type="GO" id="GO:0000976">
    <property type="term" value="F:transcription cis-regulatory region binding"/>
    <property type="evidence" value="ECO:0007669"/>
    <property type="project" value="TreeGrafter"/>
</dbReference>
<dbReference type="InterPro" id="IPR009057">
    <property type="entry name" value="Homeodomain-like_sf"/>
</dbReference>
<proteinExistence type="predicted"/>
<comment type="caution">
    <text evidence="5">The sequence shown here is derived from an EMBL/GenBank/DDBJ whole genome shotgun (WGS) entry which is preliminary data.</text>
</comment>
<dbReference type="EMBL" id="VCQU01000007">
    <property type="protein sequence ID" value="NMN97376.1"/>
    <property type="molecule type" value="Genomic_DNA"/>
</dbReference>
<dbReference type="PANTHER" id="PTHR47894">
    <property type="entry name" value="HTH-TYPE TRANSCRIPTIONAL REGULATOR GADX"/>
    <property type="match status" value="1"/>
</dbReference>
<dbReference type="PRINTS" id="PR00032">
    <property type="entry name" value="HTHARAC"/>
</dbReference>
<dbReference type="PROSITE" id="PS01124">
    <property type="entry name" value="HTH_ARAC_FAMILY_2"/>
    <property type="match status" value="1"/>
</dbReference>
<dbReference type="InterPro" id="IPR032687">
    <property type="entry name" value="AraC-type_N"/>
</dbReference>
<feature type="domain" description="HTH araC/xylS-type" evidence="4">
    <location>
        <begin position="223"/>
        <end position="320"/>
    </location>
</feature>
<dbReference type="GO" id="GO:0003700">
    <property type="term" value="F:DNA-binding transcription factor activity"/>
    <property type="evidence" value="ECO:0007669"/>
    <property type="project" value="InterPro"/>
</dbReference>
<gene>
    <name evidence="5" type="ORF">FGL95_20275</name>
</gene>
<dbReference type="GO" id="GO:0005829">
    <property type="term" value="C:cytosol"/>
    <property type="evidence" value="ECO:0007669"/>
    <property type="project" value="TreeGrafter"/>
</dbReference>
<sequence length="331" mass="36625">MTRLGGERGLNPAELLRGTGILAESLQDPRAEVALRQEYAVLRNLIGHPAIEPGFGVALGASYHLGMHGVWGLLIATGRTLREALTIALGYLDLAWAFTKVELAEADGVAMLRSDGSDIPNDVRPFLIERISGASKVLLRDVFGSDVALKGVHYKHSAPVKTDRYLELLGVEPTFDSDDNSIRFDADLLDVPLRRGNEWTRRGYEAVCKGILAKRKARSGVAGSVRDLLVREPGRTPDVVTVARELNVSPRTLFRRLELEGTSFRMLVDEVREALAEEMLSVAGLNTEEVADRLGYSDPASFVRAFKRWKGQTPQAFRVLARRPELPLRFR</sequence>
<dbReference type="SUPFAM" id="SSF46689">
    <property type="entry name" value="Homeodomain-like"/>
    <property type="match status" value="1"/>
</dbReference>
<dbReference type="InterPro" id="IPR018060">
    <property type="entry name" value="HTH_AraC"/>
</dbReference>
<dbReference type="Proteomes" id="UP000535543">
    <property type="component" value="Unassembled WGS sequence"/>
</dbReference>
<protein>
    <submittedName>
        <fullName evidence="5">AraC family transcriptional regulator</fullName>
    </submittedName>
</protein>
<dbReference type="PANTHER" id="PTHR47894:SF1">
    <property type="entry name" value="HTH-TYPE TRANSCRIPTIONAL REGULATOR VQSM"/>
    <property type="match status" value="1"/>
</dbReference>
<accession>A0A848KHW8</accession>
<dbReference type="InterPro" id="IPR020449">
    <property type="entry name" value="Tscrpt_reg_AraC-type_HTH"/>
</dbReference>
<keyword evidence="3" id="KW-0804">Transcription</keyword>